<accession>A0ABQ5N0V4</accession>
<dbReference type="Proteomes" id="UP001208567">
    <property type="component" value="Unassembled WGS sequence"/>
</dbReference>
<reference evidence="2 3" key="1">
    <citation type="journal article" date="2024" name="Int. J. Syst. Evol. Microbiol.">
        <title>Clostridium omnivorum sp. nov., isolated from anoxic soil under the treatment of reductive soil disinfestation.</title>
        <authorList>
            <person name="Ueki A."/>
            <person name="Tonouchi A."/>
            <person name="Kaku N."/>
            <person name="Honma S."/>
            <person name="Ueki K."/>
        </authorList>
    </citation>
    <scope>NUCLEOTIDE SEQUENCE [LARGE SCALE GENOMIC DNA]</scope>
    <source>
        <strain evidence="2 3">E14</strain>
    </source>
</reference>
<dbReference type="EMBL" id="BRXR01000001">
    <property type="protein sequence ID" value="GLC28705.1"/>
    <property type="molecule type" value="Genomic_DNA"/>
</dbReference>
<name>A0ABQ5N0V4_9CLOT</name>
<protein>
    <submittedName>
        <fullName evidence="2">Uncharacterized protein</fullName>
    </submittedName>
</protein>
<sequence>MGSKEECIVRDFQNNLWQFYIDQYGTFIYRIMYSENKWTKEMRLDSNVEEFCIELDNECNFHIVYTTLNGELKYCIYKDKKWAGKTIYSYDKSLFNIKEIDLKLLGKEIHIVFLFCKNGQTKKAKLIHYVWSGEEGTSTNIYNIELLPFTERHFTVEIASESVLYLFFLTKDGIEAAVMNCGYINGTWSEPKKLYGITGGNIEIFTLERDNEFNILNVSEDDSSVVLERAFVDYQGEINSETIYETKEKIREANFFIYNKTLWAQWLEGNNTIKYTYFDEKWNIPQAINEELSKINIYRYKTSIIPDNNTKIKVVFGTNYPDLKLFMPKYICSKEKVKIQEKLIGVEELSVYKEDTYSDIKINKQEDDNYIRMLQKRIATLQMQLQVKERTVDELIEKENKIAEQKRIMEEKIEFFIKLQQETKKQLDTAMLQLKDERYIVTSLRSEVESLNDILQANREKLYVYNSDNEILKKKVDELKIENRLLLDKLSEERNKSIFGRLLKKSDKCEDK</sequence>
<evidence type="ECO:0000313" key="3">
    <source>
        <dbReference type="Proteomes" id="UP001208567"/>
    </source>
</evidence>
<gene>
    <name evidence="2" type="ORF">bsdE14_01150</name>
</gene>
<evidence type="ECO:0000256" key="1">
    <source>
        <dbReference type="SAM" id="Coils"/>
    </source>
</evidence>
<proteinExistence type="predicted"/>
<dbReference type="RefSeq" id="WP_264847970.1">
    <property type="nucleotide sequence ID" value="NZ_BRXR01000001.1"/>
</dbReference>
<keyword evidence="1" id="KW-0175">Coiled coil</keyword>
<feature type="coiled-coil region" evidence="1">
    <location>
        <begin position="371"/>
        <end position="496"/>
    </location>
</feature>
<organism evidence="2 3">
    <name type="scientific">Clostridium omnivorum</name>
    <dbReference type="NCBI Taxonomy" id="1604902"/>
    <lineage>
        <taxon>Bacteria</taxon>
        <taxon>Bacillati</taxon>
        <taxon>Bacillota</taxon>
        <taxon>Clostridia</taxon>
        <taxon>Eubacteriales</taxon>
        <taxon>Clostridiaceae</taxon>
        <taxon>Clostridium</taxon>
    </lineage>
</organism>
<comment type="caution">
    <text evidence="2">The sequence shown here is derived from an EMBL/GenBank/DDBJ whole genome shotgun (WGS) entry which is preliminary data.</text>
</comment>
<evidence type="ECO:0000313" key="2">
    <source>
        <dbReference type="EMBL" id="GLC28705.1"/>
    </source>
</evidence>
<keyword evidence="3" id="KW-1185">Reference proteome</keyword>